<evidence type="ECO:0000256" key="11">
    <source>
        <dbReference type="ARBA" id="ARBA00023136"/>
    </source>
</evidence>
<keyword evidence="19" id="KW-1185">Reference proteome</keyword>
<dbReference type="Pfam" id="PF00072">
    <property type="entry name" value="Response_reg"/>
    <property type="match status" value="1"/>
</dbReference>
<evidence type="ECO:0000313" key="19">
    <source>
        <dbReference type="Proteomes" id="UP001214250"/>
    </source>
</evidence>
<feature type="modified residue" description="4-aspartylphosphate" evidence="13">
    <location>
        <position position="977"/>
    </location>
</feature>
<feature type="domain" description="Histidine kinase" evidence="15">
    <location>
        <begin position="563"/>
        <end position="782"/>
    </location>
</feature>
<dbReference type="Pfam" id="PF00512">
    <property type="entry name" value="HisKA"/>
    <property type="match status" value="1"/>
</dbReference>
<evidence type="ECO:0000313" key="18">
    <source>
        <dbReference type="EMBL" id="WDE98436.1"/>
    </source>
</evidence>
<keyword evidence="11" id="KW-0472">Membrane</keyword>
<dbReference type="InterPro" id="IPR005467">
    <property type="entry name" value="His_kinase_dom"/>
</dbReference>
<feature type="domain" description="Response regulatory" evidence="16">
    <location>
        <begin position="928"/>
        <end position="1044"/>
    </location>
</feature>
<keyword evidence="6" id="KW-0812">Transmembrane</keyword>
<evidence type="ECO:0000259" key="17">
    <source>
        <dbReference type="PROSITE" id="PS50894"/>
    </source>
</evidence>
<dbReference type="Pfam" id="PF00497">
    <property type="entry name" value="SBP_bac_3"/>
    <property type="match status" value="2"/>
</dbReference>
<dbReference type="InterPro" id="IPR001789">
    <property type="entry name" value="Sig_transdc_resp-reg_receiver"/>
</dbReference>
<evidence type="ECO:0000256" key="12">
    <source>
        <dbReference type="PROSITE-ProRule" id="PRU00110"/>
    </source>
</evidence>
<name>A0ABY7VW23_9BACT</name>
<keyword evidence="8" id="KW-0067">ATP-binding</keyword>
<evidence type="ECO:0000256" key="14">
    <source>
        <dbReference type="SAM" id="SignalP"/>
    </source>
</evidence>
<evidence type="ECO:0000256" key="8">
    <source>
        <dbReference type="ARBA" id="ARBA00022840"/>
    </source>
</evidence>
<dbReference type="SUPFAM" id="SSF55874">
    <property type="entry name" value="ATPase domain of HSP90 chaperone/DNA topoisomerase II/histidine kinase"/>
    <property type="match status" value="1"/>
</dbReference>
<keyword evidence="10" id="KW-0902">Two-component regulatory system</keyword>
<dbReference type="Gene3D" id="3.40.50.2300">
    <property type="match status" value="1"/>
</dbReference>
<dbReference type="InterPro" id="IPR001638">
    <property type="entry name" value="Solute-binding_3/MltF_N"/>
</dbReference>
<proteinExistence type="predicted"/>
<comment type="catalytic activity">
    <reaction evidence="1">
        <text>ATP + protein L-histidine = ADP + protein N-phospho-L-histidine.</text>
        <dbReference type="EC" id="2.7.13.3"/>
    </reaction>
</comment>
<gene>
    <name evidence="18" type="ORF">PQO03_21740</name>
</gene>
<dbReference type="PROSITE" id="PS50109">
    <property type="entry name" value="HIS_KIN"/>
    <property type="match status" value="1"/>
</dbReference>
<feature type="modified residue" description="Phosphohistidine" evidence="12">
    <location>
        <position position="1124"/>
    </location>
</feature>
<dbReference type="PANTHER" id="PTHR45339:SF1">
    <property type="entry name" value="HYBRID SIGNAL TRANSDUCTION HISTIDINE KINASE J"/>
    <property type="match status" value="1"/>
</dbReference>
<dbReference type="RefSeq" id="WP_274153307.1">
    <property type="nucleotide sequence ID" value="NZ_CP117812.1"/>
</dbReference>
<dbReference type="Gene3D" id="1.10.287.130">
    <property type="match status" value="1"/>
</dbReference>
<dbReference type="InterPro" id="IPR004358">
    <property type="entry name" value="Sig_transdc_His_kin-like_C"/>
</dbReference>
<dbReference type="PROSITE" id="PS50110">
    <property type="entry name" value="RESPONSE_REGULATORY"/>
    <property type="match status" value="1"/>
</dbReference>
<dbReference type="Pfam" id="PF02518">
    <property type="entry name" value="HATPase_c"/>
    <property type="match status" value="1"/>
</dbReference>
<accession>A0ABY7VW23</accession>
<dbReference type="SUPFAM" id="SSF47226">
    <property type="entry name" value="Histidine-containing phosphotransfer domain, HPT domain"/>
    <property type="match status" value="1"/>
</dbReference>
<dbReference type="Gene3D" id="1.20.120.160">
    <property type="entry name" value="HPT domain"/>
    <property type="match status" value="1"/>
</dbReference>
<evidence type="ECO:0000256" key="6">
    <source>
        <dbReference type="ARBA" id="ARBA00022692"/>
    </source>
</evidence>
<feature type="domain" description="HPt" evidence="17">
    <location>
        <begin position="1085"/>
        <end position="1178"/>
    </location>
</feature>
<dbReference type="SMART" id="SM00062">
    <property type="entry name" value="PBPb"/>
    <property type="match status" value="2"/>
</dbReference>
<dbReference type="InterPro" id="IPR011006">
    <property type="entry name" value="CheY-like_superfamily"/>
</dbReference>
<dbReference type="CDD" id="cd01007">
    <property type="entry name" value="PBP2_BvgS_HisK_like"/>
    <property type="match status" value="2"/>
</dbReference>
<dbReference type="CDD" id="cd00082">
    <property type="entry name" value="HisKA"/>
    <property type="match status" value="1"/>
</dbReference>
<dbReference type="Gene3D" id="3.30.565.10">
    <property type="entry name" value="Histidine kinase-like ATPase, C-terminal domain"/>
    <property type="match status" value="1"/>
</dbReference>
<keyword evidence="7" id="KW-0547">Nucleotide-binding</keyword>
<dbReference type="InterPro" id="IPR036890">
    <property type="entry name" value="HATPase_C_sf"/>
</dbReference>
<evidence type="ECO:0000256" key="2">
    <source>
        <dbReference type="ARBA" id="ARBA00004651"/>
    </source>
</evidence>
<dbReference type="CDD" id="cd16922">
    <property type="entry name" value="HATPase_EvgS-ArcB-TorS-like"/>
    <property type="match status" value="1"/>
</dbReference>
<keyword evidence="9" id="KW-1133">Transmembrane helix</keyword>
<dbReference type="SUPFAM" id="SSF47384">
    <property type="entry name" value="Homodimeric domain of signal transducing histidine kinase"/>
    <property type="match status" value="1"/>
</dbReference>
<evidence type="ECO:0000256" key="9">
    <source>
        <dbReference type="ARBA" id="ARBA00022989"/>
    </source>
</evidence>
<dbReference type="Gene3D" id="3.40.190.10">
    <property type="entry name" value="Periplasmic binding protein-like II"/>
    <property type="match status" value="4"/>
</dbReference>
<organism evidence="18 19">
    <name type="scientific">Lentisphaera profundi</name>
    <dbReference type="NCBI Taxonomy" id="1658616"/>
    <lineage>
        <taxon>Bacteria</taxon>
        <taxon>Pseudomonadati</taxon>
        <taxon>Lentisphaerota</taxon>
        <taxon>Lentisphaeria</taxon>
        <taxon>Lentisphaerales</taxon>
        <taxon>Lentisphaeraceae</taxon>
        <taxon>Lentisphaera</taxon>
    </lineage>
</organism>
<evidence type="ECO:0000256" key="10">
    <source>
        <dbReference type="ARBA" id="ARBA00023012"/>
    </source>
</evidence>
<dbReference type="InterPro" id="IPR003594">
    <property type="entry name" value="HATPase_dom"/>
</dbReference>
<dbReference type="EC" id="2.7.13.3" evidence="3"/>
<dbReference type="EMBL" id="CP117812">
    <property type="protein sequence ID" value="WDE98436.1"/>
    <property type="molecule type" value="Genomic_DNA"/>
</dbReference>
<sequence length="1182" mass="134949">MLCKLLLLCCVSLSLVGQADLGLNTKEKSWLKNHPVLRVSNEMDWAPYDFNINGKAQGYSVAYIKLLAEKLGVELQFINGYSWKRLLEMARNKDIDIIHPISYNSERAKYLHYTQAYLETENTLAVHKNEMTIKVLGDMKGKTLAMVESYVTVKPVRKNFPDIKYMMVKTAEDGLRAVESGQADAFMEGTDTIDYLIHAYGIKNVKVTGQLDFIATASEVHYLAIRQDWGILRDILQKAMNTITQEDIASLRQQWLFNNKKSQGNEFTEKEKKWIANTPEILIGIDKQWHEFEENGQVFKGLSSDYLELISKKSGLYFKFVEYDSWTETVAHLKDDKLHALDTVVKTPQQQQYLSFTKPYLSFPFVIVTNKQTTLISSLEQLKGKKIVVVESRPAHEVLRYKHSDLEFVLTDDVFSALKKVQQGQAFAFVGNLAELSRVLKDEKFSDLKISGEAPFRCDLAIGGHHDYPELVSVLNKVISKISDSEHKAINDRWINLYVAKAIDYDYMWKMFFISIGLLLLVAVWARRLSSLNKKLSVAYQQAQGLKEDAEMANKAKSEFLANMSHEIRTPMNAIIGLTQLGLKDKSGERHEEYLYKIKQSSENLLTILNDILDFSKIEAGKMTMEKSLFKLSEVLEKIGGTLRGRMTNRKVDLIFPGPLSYKLIGDPLRLEQVLLNLLGNALKYTRQGHVILSVEESELKDDSICLKFTVEDTGIGLSSTQQGRLFQPFSQADSSTTRKYGGTGLGLSISKKIVKYMGGEIWLESAPSKGSIFYFTAIFEIPLEDRHKKQEFGKMIEQKVVLIEPSLPLRKSITSSLEAAYMKVDSFNSAEDFLAVSKKFSKYEIMICPYACYGNFRDSFKQGIIYTAHPQETIHQSASENYDILFKPIYPKILYSSIKTLLDQRRVKTNIVSHVNQTTNVKFKNINLLLVDDNKMNRFVALEMLKNFDIHTDSAVNGREAVELCKIKIYDIILMDIQMPIMDGLAATKVIRKDGLNKETPIVAVTANAFVDQGYEYLHEGMNDRLVKPFYTEDLLSTLVKWLPKEKVIKNKTNEDLDEHKSFIQKFDFKKINIAEGIHYTNDSEKLYDKLLHEFITEYSDLLTVVNELYQKEMYDDLSRLIHTLKGISAVIGAKDLAFSCQVLEEYIKADKLDDFPKALSQFTRQFTGVIEDLSKHGYSP</sequence>
<dbReference type="Pfam" id="PF01627">
    <property type="entry name" value="Hpt"/>
    <property type="match status" value="1"/>
</dbReference>
<dbReference type="Proteomes" id="UP001214250">
    <property type="component" value="Chromosome 2"/>
</dbReference>
<keyword evidence="4" id="KW-1003">Cell membrane</keyword>
<dbReference type="InterPro" id="IPR003661">
    <property type="entry name" value="HisK_dim/P_dom"/>
</dbReference>
<evidence type="ECO:0000256" key="1">
    <source>
        <dbReference type="ARBA" id="ARBA00000085"/>
    </source>
</evidence>
<dbReference type="InterPro" id="IPR008207">
    <property type="entry name" value="Sig_transdc_His_kin_Hpt_dom"/>
</dbReference>
<dbReference type="SMART" id="SM00387">
    <property type="entry name" value="HATPase_c"/>
    <property type="match status" value="1"/>
</dbReference>
<dbReference type="SUPFAM" id="SSF52172">
    <property type="entry name" value="CheY-like"/>
    <property type="match status" value="1"/>
</dbReference>
<dbReference type="InterPro" id="IPR036641">
    <property type="entry name" value="HPT_dom_sf"/>
</dbReference>
<dbReference type="SMART" id="SM00388">
    <property type="entry name" value="HisKA"/>
    <property type="match status" value="1"/>
</dbReference>
<protein>
    <recommendedName>
        <fullName evidence="3">histidine kinase</fullName>
        <ecNumber evidence="3">2.7.13.3</ecNumber>
    </recommendedName>
</protein>
<keyword evidence="5 13" id="KW-0597">Phosphoprotein</keyword>
<dbReference type="SUPFAM" id="SSF53850">
    <property type="entry name" value="Periplasmic binding protein-like II"/>
    <property type="match status" value="2"/>
</dbReference>
<evidence type="ECO:0000259" key="16">
    <source>
        <dbReference type="PROSITE" id="PS50110"/>
    </source>
</evidence>
<evidence type="ECO:0000256" key="4">
    <source>
        <dbReference type="ARBA" id="ARBA00022475"/>
    </source>
</evidence>
<reference evidence="18 19" key="1">
    <citation type="submission" date="2023-02" db="EMBL/GenBank/DDBJ databases">
        <title>Genome sequence of Lentisphaera profundi SAORIC-696.</title>
        <authorList>
            <person name="Kim e."/>
            <person name="Cho J.-C."/>
            <person name="Choi A."/>
            <person name="Kang I."/>
        </authorList>
    </citation>
    <scope>NUCLEOTIDE SEQUENCE [LARGE SCALE GENOMIC DNA]</scope>
    <source>
        <strain evidence="18 19">SAORIC-696</strain>
    </source>
</reference>
<comment type="subcellular location">
    <subcellularLocation>
        <location evidence="2">Cell membrane</location>
        <topology evidence="2">Multi-pass membrane protein</topology>
    </subcellularLocation>
</comment>
<evidence type="ECO:0000256" key="5">
    <source>
        <dbReference type="ARBA" id="ARBA00022553"/>
    </source>
</evidence>
<feature type="chain" id="PRO_5047234461" description="histidine kinase" evidence="14">
    <location>
        <begin position="20"/>
        <end position="1182"/>
    </location>
</feature>
<dbReference type="CDD" id="cd00088">
    <property type="entry name" value="HPT"/>
    <property type="match status" value="1"/>
</dbReference>
<dbReference type="PRINTS" id="PR00344">
    <property type="entry name" value="BCTRLSENSOR"/>
</dbReference>
<dbReference type="PANTHER" id="PTHR45339">
    <property type="entry name" value="HYBRID SIGNAL TRANSDUCTION HISTIDINE KINASE J"/>
    <property type="match status" value="1"/>
</dbReference>
<evidence type="ECO:0000256" key="7">
    <source>
        <dbReference type="ARBA" id="ARBA00022741"/>
    </source>
</evidence>
<evidence type="ECO:0000256" key="3">
    <source>
        <dbReference type="ARBA" id="ARBA00012438"/>
    </source>
</evidence>
<evidence type="ECO:0000256" key="13">
    <source>
        <dbReference type="PROSITE-ProRule" id="PRU00169"/>
    </source>
</evidence>
<keyword evidence="14" id="KW-0732">Signal</keyword>
<feature type="signal peptide" evidence="14">
    <location>
        <begin position="1"/>
        <end position="19"/>
    </location>
</feature>
<dbReference type="SMART" id="SM00448">
    <property type="entry name" value="REC"/>
    <property type="match status" value="1"/>
</dbReference>
<dbReference type="PROSITE" id="PS50894">
    <property type="entry name" value="HPT"/>
    <property type="match status" value="1"/>
</dbReference>
<dbReference type="CDD" id="cd17546">
    <property type="entry name" value="REC_hyHK_CKI1_RcsC-like"/>
    <property type="match status" value="1"/>
</dbReference>
<dbReference type="InterPro" id="IPR036097">
    <property type="entry name" value="HisK_dim/P_sf"/>
</dbReference>
<evidence type="ECO:0000259" key="15">
    <source>
        <dbReference type="PROSITE" id="PS50109"/>
    </source>
</evidence>